<evidence type="ECO:0000256" key="7">
    <source>
        <dbReference type="SAM" id="MobiDB-lite"/>
    </source>
</evidence>
<evidence type="ECO:0000256" key="2">
    <source>
        <dbReference type="ARBA" id="ARBA00022448"/>
    </source>
</evidence>
<feature type="transmembrane region" description="Helical" evidence="8">
    <location>
        <begin position="433"/>
        <end position="452"/>
    </location>
</feature>
<comment type="caution">
    <text evidence="10">The sequence shown here is derived from an EMBL/GenBank/DDBJ whole genome shotgun (WGS) entry which is preliminary data.</text>
</comment>
<keyword evidence="3" id="KW-1003">Cell membrane</keyword>
<feature type="region of interest" description="Disordered" evidence="7">
    <location>
        <begin position="57"/>
        <end position="100"/>
    </location>
</feature>
<evidence type="ECO:0000256" key="6">
    <source>
        <dbReference type="ARBA" id="ARBA00023136"/>
    </source>
</evidence>
<dbReference type="InterPro" id="IPR036259">
    <property type="entry name" value="MFS_trans_sf"/>
</dbReference>
<feature type="transmembrane region" description="Helical" evidence="8">
    <location>
        <begin position="238"/>
        <end position="257"/>
    </location>
</feature>
<dbReference type="InterPro" id="IPR020846">
    <property type="entry name" value="MFS_dom"/>
</dbReference>
<feature type="transmembrane region" description="Helical" evidence="8">
    <location>
        <begin position="6"/>
        <end position="23"/>
    </location>
</feature>
<feature type="transmembrane region" description="Helical" evidence="8">
    <location>
        <begin position="153"/>
        <end position="172"/>
    </location>
</feature>
<gene>
    <name evidence="10" type="ORF">ACFO4N_02490</name>
</gene>
<feature type="transmembrane region" description="Helical" evidence="8">
    <location>
        <begin position="210"/>
        <end position="231"/>
    </location>
</feature>
<dbReference type="CDD" id="cd17503">
    <property type="entry name" value="MFS_LmrB_MDR_like"/>
    <property type="match status" value="1"/>
</dbReference>
<keyword evidence="6 8" id="KW-0472">Membrane</keyword>
<evidence type="ECO:0000313" key="10">
    <source>
        <dbReference type="EMBL" id="MFC4617594.1"/>
    </source>
</evidence>
<evidence type="ECO:0000313" key="11">
    <source>
        <dbReference type="Proteomes" id="UP001596022"/>
    </source>
</evidence>
<name>A0ABV9GH29_9BACL</name>
<feature type="transmembrane region" description="Helical" evidence="8">
    <location>
        <begin position="405"/>
        <end position="426"/>
    </location>
</feature>
<dbReference type="Gene3D" id="1.20.1250.20">
    <property type="entry name" value="MFS general substrate transporter like domains"/>
    <property type="match status" value="1"/>
</dbReference>
<dbReference type="PANTHER" id="PTHR42718">
    <property type="entry name" value="MAJOR FACILITATOR SUPERFAMILY MULTIDRUG TRANSPORTER MFSC"/>
    <property type="match status" value="1"/>
</dbReference>
<accession>A0ABV9GH29</accession>
<sequence>MSVVLLGYIIFAILVIVGLNLLLRRSNKKSLEKQERLSIDSKTIGAEHKPAHELVQRIEENDRHQENSDKIQDGRMVEETEKPQKRMERRERTRGKAPMTKVSEASLENIRKGPIIAVMILGAFVAILNQTLMNVALPQMMNDLNVSANTAQWLTTGYMLVNGVLIPISAFLMEKFTTRQLFIAAMTLFGVGTFICAIAPAFSFLLLGRIVQASGAGIIMPLMTNTFLTIFPVEKRGSAMGVIGLAMIFAPAVGPTLSGWVVENYSWRVLFYIVLPFAILDIILAFIMLRNVSRLTYPKLDYLAIVLSTIGFGGILYAFSEAGNKSWTSATVMVTLIVGLIALVLFIIRCYTAKVPMLEFRVFKYGMFSVAALVNAIITMAMFAGMILLPIYLQNIRGFTPLKSGLLLLPGAILMGIMSPITGWIFDKIGPKLLAVVGLAITTITTFQFAFLTDQTSYATLIILYSARMFGMSMIMMPIMTTGLNALPRRLNAHGTAMVNTLRQVAGSLGTAFLVSVMSNRTTFHTGNYANHMTTANDGFMSQFQSLGQHMAAMAGLPAEAGQTTAMQTLYGLVVKHATIQGINDAFIVATGLSVLALILSFFLKKSRPPQEDAPMPPEGHQEKISTKNQPMQSES</sequence>
<feature type="region of interest" description="Disordered" evidence="7">
    <location>
        <begin position="608"/>
        <end position="636"/>
    </location>
</feature>
<dbReference type="EMBL" id="JBHSFW010000001">
    <property type="protein sequence ID" value="MFC4617594.1"/>
    <property type="molecule type" value="Genomic_DNA"/>
</dbReference>
<proteinExistence type="predicted"/>
<feature type="transmembrane region" description="Helical" evidence="8">
    <location>
        <begin position="181"/>
        <end position="204"/>
    </location>
</feature>
<evidence type="ECO:0000256" key="4">
    <source>
        <dbReference type="ARBA" id="ARBA00022692"/>
    </source>
</evidence>
<feature type="transmembrane region" description="Helical" evidence="8">
    <location>
        <begin position="269"/>
        <end position="289"/>
    </location>
</feature>
<evidence type="ECO:0000259" key="9">
    <source>
        <dbReference type="PROSITE" id="PS50850"/>
    </source>
</evidence>
<evidence type="ECO:0000256" key="8">
    <source>
        <dbReference type="SAM" id="Phobius"/>
    </source>
</evidence>
<keyword evidence="11" id="KW-1185">Reference proteome</keyword>
<evidence type="ECO:0000256" key="5">
    <source>
        <dbReference type="ARBA" id="ARBA00022989"/>
    </source>
</evidence>
<feature type="transmembrane region" description="Helical" evidence="8">
    <location>
        <begin position="301"/>
        <end position="320"/>
    </location>
</feature>
<dbReference type="PROSITE" id="PS50850">
    <property type="entry name" value="MFS"/>
    <property type="match status" value="1"/>
</dbReference>
<keyword evidence="4 8" id="KW-0812">Transmembrane</keyword>
<feature type="domain" description="Major facilitator superfamily (MFS) profile" evidence="9">
    <location>
        <begin position="115"/>
        <end position="609"/>
    </location>
</feature>
<protein>
    <submittedName>
        <fullName evidence="10">DHA2 family efflux MFS transporter permease subunit</fullName>
    </submittedName>
</protein>
<evidence type="ECO:0000256" key="3">
    <source>
        <dbReference type="ARBA" id="ARBA00022475"/>
    </source>
</evidence>
<dbReference type="Gene3D" id="1.20.1720.10">
    <property type="entry name" value="Multidrug resistance protein D"/>
    <property type="match status" value="1"/>
</dbReference>
<feature type="transmembrane region" description="Helical" evidence="8">
    <location>
        <begin position="326"/>
        <end position="348"/>
    </location>
</feature>
<feature type="transmembrane region" description="Helical" evidence="8">
    <location>
        <begin position="586"/>
        <end position="604"/>
    </location>
</feature>
<dbReference type="NCBIfam" id="TIGR00711">
    <property type="entry name" value="efflux_EmrB"/>
    <property type="match status" value="1"/>
</dbReference>
<dbReference type="Proteomes" id="UP001596022">
    <property type="component" value="Unassembled WGS sequence"/>
</dbReference>
<dbReference type="RefSeq" id="WP_376844627.1">
    <property type="nucleotide sequence ID" value="NZ_JBHSFW010000001.1"/>
</dbReference>
<dbReference type="InterPro" id="IPR011701">
    <property type="entry name" value="MFS"/>
</dbReference>
<feature type="compositionally biased region" description="Basic and acidic residues" evidence="7">
    <location>
        <begin position="57"/>
        <end position="91"/>
    </location>
</feature>
<dbReference type="SUPFAM" id="SSF103473">
    <property type="entry name" value="MFS general substrate transporter"/>
    <property type="match status" value="1"/>
</dbReference>
<keyword evidence="5 8" id="KW-1133">Transmembrane helix</keyword>
<feature type="transmembrane region" description="Helical" evidence="8">
    <location>
        <begin position="115"/>
        <end position="133"/>
    </location>
</feature>
<feature type="compositionally biased region" description="Polar residues" evidence="7">
    <location>
        <begin position="627"/>
        <end position="636"/>
    </location>
</feature>
<dbReference type="InterPro" id="IPR004638">
    <property type="entry name" value="EmrB-like"/>
</dbReference>
<feature type="transmembrane region" description="Helical" evidence="8">
    <location>
        <begin position="458"/>
        <end position="480"/>
    </location>
</feature>
<evidence type="ECO:0000256" key="1">
    <source>
        <dbReference type="ARBA" id="ARBA00004651"/>
    </source>
</evidence>
<keyword evidence="2" id="KW-0813">Transport</keyword>
<dbReference type="PANTHER" id="PTHR42718:SF24">
    <property type="entry name" value="MAJOR FACILITATOR SUPERFAMILY (MFS) PROFILE DOMAIN-CONTAINING PROTEIN"/>
    <property type="match status" value="1"/>
</dbReference>
<reference evidence="11" key="1">
    <citation type="journal article" date="2019" name="Int. J. Syst. Evol. Microbiol.">
        <title>The Global Catalogue of Microorganisms (GCM) 10K type strain sequencing project: providing services to taxonomists for standard genome sequencing and annotation.</title>
        <authorList>
            <consortium name="The Broad Institute Genomics Platform"/>
            <consortium name="The Broad Institute Genome Sequencing Center for Infectious Disease"/>
            <person name="Wu L."/>
            <person name="Ma J."/>
        </authorList>
    </citation>
    <scope>NUCLEOTIDE SEQUENCE [LARGE SCALE GENOMIC DNA]</scope>
    <source>
        <strain evidence="11">CGMCC 1.16306</strain>
    </source>
</reference>
<dbReference type="Pfam" id="PF07690">
    <property type="entry name" value="MFS_1"/>
    <property type="match status" value="1"/>
</dbReference>
<organism evidence="10 11">
    <name type="scientific">Camelliibacillus cellulosilyticus</name>
    <dbReference type="NCBI Taxonomy" id="2174486"/>
    <lineage>
        <taxon>Bacteria</taxon>
        <taxon>Bacillati</taxon>
        <taxon>Bacillota</taxon>
        <taxon>Bacilli</taxon>
        <taxon>Bacillales</taxon>
        <taxon>Sporolactobacillaceae</taxon>
        <taxon>Camelliibacillus</taxon>
    </lineage>
</organism>
<comment type="subcellular location">
    <subcellularLocation>
        <location evidence="1">Cell membrane</location>
        <topology evidence="1">Multi-pass membrane protein</topology>
    </subcellularLocation>
</comment>
<feature type="transmembrane region" description="Helical" evidence="8">
    <location>
        <begin position="368"/>
        <end position="393"/>
    </location>
</feature>
<dbReference type="PRINTS" id="PR01036">
    <property type="entry name" value="TCRTETB"/>
</dbReference>